<feature type="region of interest" description="Disordered" evidence="1">
    <location>
        <begin position="14"/>
        <end position="44"/>
    </location>
</feature>
<proteinExistence type="predicted"/>
<evidence type="ECO:0000313" key="2">
    <source>
        <dbReference type="EMBL" id="RVW71001.1"/>
    </source>
</evidence>
<evidence type="ECO:0000256" key="1">
    <source>
        <dbReference type="SAM" id="MobiDB-lite"/>
    </source>
</evidence>
<reference evidence="2 3" key="1">
    <citation type="journal article" date="2018" name="PLoS Genet.">
        <title>Population sequencing reveals clonal diversity and ancestral inbreeding in the grapevine cultivar Chardonnay.</title>
        <authorList>
            <person name="Roach M.J."/>
            <person name="Johnson D.L."/>
            <person name="Bohlmann J."/>
            <person name="van Vuuren H.J."/>
            <person name="Jones S.J."/>
            <person name="Pretorius I.S."/>
            <person name="Schmidt S.A."/>
            <person name="Borneman A.R."/>
        </authorList>
    </citation>
    <scope>NUCLEOTIDE SEQUENCE [LARGE SCALE GENOMIC DNA]</scope>
    <source>
        <strain evidence="3">cv. Chardonnay</strain>
        <tissue evidence="2">Leaf</tissue>
    </source>
</reference>
<comment type="caution">
    <text evidence="2">The sequence shown here is derived from an EMBL/GenBank/DDBJ whole genome shotgun (WGS) entry which is preliminary data.</text>
</comment>
<accession>A0A438GFN6</accession>
<protein>
    <submittedName>
        <fullName evidence="2">Uncharacterized protein</fullName>
    </submittedName>
</protein>
<dbReference type="AlphaFoldDB" id="A0A438GFN6"/>
<sequence length="44" mass="4782">MATTDCLMDYKMGGSISTMQRPKSNGGKKAKVEGKTSKKSGWKK</sequence>
<name>A0A438GFN6_VITVI</name>
<dbReference type="Proteomes" id="UP000288805">
    <property type="component" value="Unassembled WGS sequence"/>
</dbReference>
<dbReference type="EMBL" id="QGNW01000449">
    <property type="protein sequence ID" value="RVW71001.1"/>
    <property type="molecule type" value="Genomic_DNA"/>
</dbReference>
<evidence type="ECO:0000313" key="3">
    <source>
        <dbReference type="Proteomes" id="UP000288805"/>
    </source>
</evidence>
<gene>
    <name evidence="2" type="ORF">CK203_059703</name>
</gene>
<organism evidence="2 3">
    <name type="scientific">Vitis vinifera</name>
    <name type="common">Grape</name>
    <dbReference type="NCBI Taxonomy" id="29760"/>
    <lineage>
        <taxon>Eukaryota</taxon>
        <taxon>Viridiplantae</taxon>
        <taxon>Streptophyta</taxon>
        <taxon>Embryophyta</taxon>
        <taxon>Tracheophyta</taxon>
        <taxon>Spermatophyta</taxon>
        <taxon>Magnoliopsida</taxon>
        <taxon>eudicotyledons</taxon>
        <taxon>Gunneridae</taxon>
        <taxon>Pentapetalae</taxon>
        <taxon>rosids</taxon>
        <taxon>Vitales</taxon>
        <taxon>Vitaceae</taxon>
        <taxon>Viteae</taxon>
        <taxon>Vitis</taxon>
    </lineage>
</organism>